<feature type="transmembrane region" description="Helical" evidence="2">
    <location>
        <begin position="317"/>
        <end position="343"/>
    </location>
</feature>
<dbReference type="OrthoDB" id="429932at2759"/>
<name>A0A9W6Z5L4_AMBMO</name>
<dbReference type="EMBL" id="BSXU01007200">
    <property type="protein sequence ID" value="GMG56300.1"/>
    <property type="molecule type" value="Genomic_DNA"/>
</dbReference>
<reference evidence="3" key="1">
    <citation type="submission" date="2023-04" db="EMBL/GenBank/DDBJ databases">
        <title>Ambrosiozyma monospora NBRC 1965.</title>
        <authorList>
            <person name="Ichikawa N."/>
            <person name="Sato H."/>
            <person name="Tonouchi N."/>
        </authorList>
    </citation>
    <scope>NUCLEOTIDE SEQUENCE</scope>
    <source>
        <strain evidence="3">NBRC 1965</strain>
    </source>
</reference>
<evidence type="ECO:0000313" key="4">
    <source>
        <dbReference type="Proteomes" id="UP001165063"/>
    </source>
</evidence>
<organism evidence="3 4">
    <name type="scientific">Ambrosiozyma monospora</name>
    <name type="common">Yeast</name>
    <name type="synonym">Endomycopsis monosporus</name>
    <dbReference type="NCBI Taxonomy" id="43982"/>
    <lineage>
        <taxon>Eukaryota</taxon>
        <taxon>Fungi</taxon>
        <taxon>Dikarya</taxon>
        <taxon>Ascomycota</taxon>
        <taxon>Saccharomycotina</taxon>
        <taxon>Pichiomycetes</taxon>
        <taxon>Pichiales</taxon>
        <taxon>Pichiaceae</taxon>
        <taxon>Ambrosiozyma</taxon>
    </lineage>
</organism>
<sequence length="349" mass="38704">MKLVHMARIPSSPFQPTQAFIKKPSKAKKRMSHKTPGSTANSSMFAPEDTFLNAKRRPQMTSPNVSMRDRPAIPDLTANPQTGRASDANASTYIPQLSNISSYTPIKPLVDSPFKSAMKSPKQGSTTLSFTNNTETNLSQSFLVSSPSLSNHQISSSSLLKDKIRQSQYDNSKLYSSSNSNPGLANPSIYQSSIFRSRRALNTPTLDGNRVLYQNIASVSGASQSHLSGPNVSLPPVTGGISSEGTTEDDLNSPYVEMALKRIVNRDQETRTVLVNGFLVLVYKFFLAVVRLFIASFQVHKINVISKNSELYYYTSYLNYLVYGYNTAITWYIKFQIIILFTCPFERSG</sequence>
<feature type="compositionally biased region" description="Basic residues" evidence="1">
    <location>
        <begin position="24"/>
        <end position="33"/>
    </location>
</feature>
<comment type="caution">
    <text evidence="3">The sequence shown here is derived from an EMBL/GenBank/DDBJ whole genome shotgun (WGS) entry which is preliminary data.</text>
</comment>
<evidence type="ECO:0000256" key="1">
    <source>
        <dbReference type="SAM" id="MobiDB-lite"/>
    </source>
</evidence>
<keyword evidence="4" id="KW-1185">Reference proteome</keyword>
<feature type="region of interest" description="Disordered" evidence="1">
    <location>
        <begin position="24"/>
        <end position="45"/>
    </location>
</feature>
<keyword evidence="2" id="KW-0812">Transmembrane</keyword>
<protein>
    <submittedName>
        <fullName evidence="3">Unnamed protein product</fullName>
    </submittedName>
</protein>
<gene>
    <name evidence="3" type="ORF">Amon01_000836700</name>
</gene>
<proteinExistence type="predicted"/>
<keyword evidence="2" id="KW-1133">Transmembrane helix</keyword>
<dbReference type="AlphaFoldDB" id="A0A9W6Z5L4"/>
<evidence type="ECO:0000256" key="2">
    <source>
        <dbReference type="SAM" id="Phobius"/>
    </source>
</evidence>
<feature type="transmembrane region" description="Helical" evidence="2">
    <location>
        <begin position="273"/>
        <end position="297"/>
    </location>
</feature>
<keyword evidence="2" id="KW-0472">Membrane</keyword>
<evidence type="ECO:0000313" key="3">
    <source>
        <dbReference type="EMBL" id="GMG56300.1"/>
    </source>
</evidence>
<dbReference type="Proteomes" id="UP001165063">
    <property type="component" value="Unassembled WGS sequence"/>
</dbReference>
<feature type="compositionally biased region" description="Polar residues" evidence="1">
    <location>
        <begin position="35"/>
        <end position="44"/>
    </location>
</feature>
<accession>A0A9W6Z5L4</accession>